<keyword evidence="6" id="KW-0472">Membrane</keyword>
<keyword evidence="3 7" id="KW-0813">Transport</keyword>
<dbReference type="InterPro" id="IPR011989">
    <property type="entry name" value="ARM-like"/>
</dbReference>
<dbReference type="SUPFAM" id="SSF48371">
    <property type="entry name" value="ARM repeat"/>
    <property type="match status" value="1"/>
</dbReference>
<dbReference type="GO" id="GO:0010008">
    <property type="term" value="C:endosome membrane"/>
    <property type="evidence" value="ECO:0007669"/>
    <property type="project" value="TreeGrafter"/>
</dbReference>
<dbReference type="PANTHER" id="PTHR22781:SF12">
    <property type="entry name" value="AP-3 COMPLEX SUBUNIT DELTA-1"/>
    <property type="match status" value="1"/>
</dbReference>
<evidence type="ECO:0000313" key="10">
    <source>
        <dbReference type="EMBL" id="ANB13956.1"/>
    </source>
</evidence>
<keyword evidence="7" id="KW-0333">Golgi apparatus</keyword>
<dbReference type="Gene3D" id="1.25.10.10">
    <property type="entry name" value="Leucine-rich Repeat Variant"/>
    <property type="match status" value="1"/>
</dbReference>
<evidence type="ECO:0000313" key="11">
    <source>
        <dbReference type="Proteomes" id="UP000189580"/>
    </source>
</evidence>
<dbReference type="GO" id="GO:0005794">
    <property type="term" value="C:Golgi apparatus"/>
    <property type="evidence" value="ECO:0007669"/>
    <property type="project" value="UniProtKB-SubCell"/>
</dbReference>
<dbReference type="GO" id="GO:0006896">
    <property type="term" value="P:Golgi to vacuole transport"/>
    <property type="evidence" value="ECO:0007669"/>
    <property type="project" value="EnsemblFungi"/>
</dbReference>
<keyword evidence="11" id="KW-1185">Reference proteome</keyword>
<keyword evidence="4" id="KW-0677">Repeat</keyword>
<dbReference type="GeneID" id="30037092"/>
<dbReference type="InterPro" id="IPR002553">
    <property type="entry name" value="Clathrin/coatomer_adapt-like_N"/>
</dbReference>
<feature type="domain" description="Clathrin/coatomer adaptor adaptin-like N-terminal" evidence="9">
    <location>
        <begin position="2"/>
        <end position="490"/>
    </location>
</feature>
<feature type="region of interest" description="Disordered" evidence="8">
    <location>
        <begin position="512"/>
        <end position="535"/>
    </location>
</feature>
<gene>
    <name evidence="10" type="primary">APL5</name>
    <name evidence="10" type="ORF">AWJ20_4909</name>
</gene>
<comment type="similarity">
    <text evidence="2 7">Belongs to the adaptor complexes large subunit family.</text>
</comment>
<dbReference type="PANTHER" id="PTHR22781">
    <property type="entry name" value="DELTA ADAPTIN-RELATED"/>
    <property type="match status" value="1"/>
</dbReference>
<dbReference type="KEGG" id="slb:AWJ20_4909"/>
<evidence type="ECO:0000259" key="9">
    <source>
        <dbReference type="Pfam" id="PF01602"/>
    </source>
</evidence>
<comment type="subcellular location">
    <subcellularLocation>
        <location evidence="1">Endomembrane system</location>
    </subcellularLocation>
    <subcellularLocation>
        <location evidence="7">Golgi apparatus</location>
    </subcellularLocation>
</comment>
<comment type="function">
    <text evidence="7">Part of the AP-3 complex, an adaptor-related complex which is not clathrin-associated. The complex is associated with the Golgi region as well as more peripheral structures. It facilitates the budding of vesicles from the Golgi membrane.</text>
</comment>
<feature type="region of interest" description="Disordered" evidence="8">
    <location>
        <begin position="848"/>
        <end position="912"/>
    </location>
</feature>
<evidence type="ECO:0000256" key="5">
    <source>
        <dbReference type="ARBA" id="ARBA00022927"/>
    </source>
</evidence>
<evidence type="ECO:0000256" key="1">
    <source>
        <dbReference type="ARBA" id="ARBA00004308"/>
    </source>
</evidence>
<dbReference type="RefSeq" id="XP_018736433.1">
    <property type="nucleotide sequence ID" value="XM_018882012.1"/>
</dbReference>
<evidence type="ECO:0000256" key="6">
    <source>
        <dbReference type="ARBA" id="ARBA00023136"/>
    </source>
</evidence>
<dbReference type="GO" id="GO:0006623">
    <property type="term" value="P:protein targeting to vacuole"/>
    <property type="evidence" value="ECO:0007669"/>
    <property type="project" value="EnsemblFungi"/>
</dbReference>
<protein>
    <recommendedName>
        <fullName evidence="7">AP-3 complex subunit delta</fullName>
    </recommendedName>
</protein>
<feature type="compositionally biased region" description="Polar residues" evidence="8">
    <location>
        <begin position="848"/>
        <end position="857"/>
    </location>
</feature>
<comment type="subunit">
    <text evidence="7">Adaptor protein complex 3 (AP-3) is a heterotetramer.</text>
</comment>
<dbReference type="AlphaFoldDB" id="A0A167EE16"/>
<feature type="compositionally biased region" description="Polar residues" evidence="8">
    <location>
        <begin position="719"/>
        <end position="735"/>
    </location>
</feature>
<feature type="compositionally biased region" description="Basic residues" evidence="8">
    <location>
        <begin position="866"/>
        <end position="876"/>
    </location>
</feature>
<dbReference type="InterPro" id="IPR017105">
    <property type="entry name" value="AP3_complex_dsu"/>
</dbReference>
<sequence>MAIMKLTYLEMYGNDMSWASFHVLEVMSSAKFQQKRVGYLAAAQSFRANTDVLMLTTNLLKKDLGSANPLEVSTSLSAAASIVTPSLAHDLSPDILKMLNHSRPYIRKKAVLAMYKVFLQYPEALPGAFPRLKDKLEDADPSVVSATVNVICELAKQTSGTGSEITKTYLSLAPQLYELLTTSKNNWMLIKILKLFSALAPTEPRLKPKLLPPIIQLMRTTTAMSLLYECINCIVSGDMLDEDDYEVAELCVSKLRTFLEEHDQNLKYVGLLALGKIVVKHPQFVINLQDVILECADDKDLTIRDCVLDLIPGIVTENNIYHIVNKLMDQLRASRGILSPGSAGVAAGAGGTSAEDNKNNSALDNHNSRIIESIISVCSKDTYSLVPDFEWYTTILVELVQLGTDNVGWRIGDQLRNIAIRVKSMRGVIVEASVRLLMNYQLMTHMPSVVKFVVWIVGEYASLVPNVHELLTQLITSRYGDEEAELGYMANSGISGTFGMFTTFGSAVSGGAGGNTSSSHGNGRHGPGSNSPSNAQFGTVEASIQAVVKLYSNWAGQANWPSGFHFQVLEATNQLITYLEHYSTAISYEVQERAVGFLELVKVAKEAIEQLPDNSETPPLLLTLAIPSMFNGYELNPVAQNSQRKIPLPEDLDLDTEIYPAYALSDIEDDYEIEDEASTLVDGTTILIEDTPLTEQDLERKRLERLERQRDDPFYIPISSGNQTPLENSRSNTPTPGIAIANAGGSGSQPSSYTPGSHISSASQPSKFMPPPRRTKVEIIQDEKIDGVDDVDETTTTTVKTKSKTSKSRSKPLFKIESRLTKLDLNPETSTTTDQAATLEVQKLRQQLLNESSSKPAASSDEILVTHKKIKKKKPKSTTGEAGEATPKKKKKKKVTSSEPPAAAEPAPETMY</sequence>
<feature type="compositionally biased region" description="Polar residues" evidence="8">
    <location>
        <begin position="749"/>
        <end position="766"/>
    </location>
</feature>
<evidence type="ECO:0000256" key="7">
    <source>
        <dbReference type="PIRNR" id="PIRNR037092"/>
    </source>
</evidence>
<dbReference type="Proteomes" id="UP000189580">
    <property type="component" value="Chromosome d"/>
</dbReference>
<dbReference type="Pfam" id="PF01602">
    <property type="entry name" value="Adaptin_N"/>
    <property type="match status" value="1"/>
</dbReference>
<feature type="compositionally biased region" description="Low complexity" evidence="8">
    <location>
        <begin position="899"/>
        <end position="912"/>
    </location>
</feature>
<reference evidence="10 11" key="1">
    <citation type="submission" date="2016-02" db="EMBL/GenBank/DDBJ databases">
        <title>Complete genome sequence and transcriptome regulation of the pentose utilising yeast Sugiyamaella lignohabitans.</title>
        <authorList>
            <person name="Bellasio M."/>
            <person name="Peymann A."/>
            <person name="Valli M."/>
            <person name="Sipitzky M."/>
            <person name="Graf A."/>
            <person name="Sauer M."/>
            <person name="Marx H."/>
            <person name="Mattanovich D."/>
        </authorList>
    </citation>
    <scope>NUCLEOTIDE SEQUENCE [LARGE SCALE GENOMIC DNA]</scope>
    <source>
        <strain evidence="10 11">CBS 10342</strain>
    </source>
</reference>
<dbReference type="GO" id="GO:0030123">
    <property type="term" value="C:AP-3 adaptor complex"/>
    <property type="evidence" value="ECO:0007669"/>
    <property type="project" value="EnsemblFungi"/>
</dbReference>
<dbReference type="OrthoDB" id="10264595at2759"/>
<accession>A0A167EE16</accession>
<evidence type="ECO:0000256" key="4">
    <source>
        <dbReference type="ARBA" id="ARBA00022737"/>
    </source>
</evidence>
<proteinExistence type="inferred from homology"/>
<dbReference type="PIRSF" id="PIRSF037092">
    <property type="entry name" value="AP3_complex_delta"/>
    <property type="match status" value="1"/>
</dbReference>
<evidence type="ECO:0000256" key="8">
    <source>
        <dbReference type="SAM" id="MobiDB-lite"/>
    </source>
</evidence>
<evidence type="ECO:0000256" key="2">
    <source>
        <dbReference type="ARBA" id="ARBA00006613"/>
    </source>
</evidence>
<keyword evidence="5 7" id="KW-0653">Protein transport</keyword>
<dbReference type="EMBL" id="CP014502">
    <property type="protein sequence ID" value="ANB13956.1"/>
    <property type="molecule type" value="Genomic_DNA"/>
</dbReference>
<evidence type="ECO:0000256" key="3">
    <source>
        <dbReference type="ARBA" id="ARBA00022448"/>
    </source>
</evidence>
<feature type="region of interest" description="Disordered" evidence="8">
    <location>
        <begin position="714"/>
        <end position="772"/>
    </location>
</feature>
<dbReference type="InterPro" id="IPR016024">
    <property type="entry name" value="ARM-type_fold"/>
</dbReference>
<name>A0A167EE16_9ASCO</name>
<organism evidence="10 11">
    <name type="scientific">Sugiyamaella lignohabitans</name>
    <dbReference type="NCBI Taxonomy" id="796027"/>
    <lineage>
        <taxon>Eukaryota</taxon>
        <taxon>Fungi</taxon>
        <taxon>Dikarya</taxon>
        <taxon>Ascomycota</taxon>
        <taxon>Saccharomycotina</taxon>
        <taxon>Dipodascomycetes</taxon>
        <taxon>Dipodascales</taxon>
        <taxon>Trichomonascaceae</taxon>
        <taxon>Sugiyamaella</taxon>
    </lineage>
</organism>